<dbReference type="Proteomes" id="UP001055072">
    <property type="component" value="Unassembled WGS sequence"/>
</dbReference>
<gene>
    <name evidence="1" type="ORF">BDY19DRAFT_928131</name>
</gene>
<name>A0ACB8UCL0_9APHY</name>
<reference evidence="1" key="1">
    <citation type="journal article" date="2021" name="Environ. Microbiol.">
        <title>Gene family expansions and transcriptome signatures uncover fungal adaptations to wood decay.</title>
        <authorList>
            <person name="Hage H."/>
            <person name="Miyauchi S."/>
            <person name="Viragh M."/>
            <person name="Drula E."/>
            <person name="Min B."/>
            <person name="Chaduli D."/>
            <person name="Navarro D."/>
            <person name="Favel A."/>
            <person name="Norest M."/>
            <person name="Lesage-Meessen L."/>
            <person name="Balint B."/>
            <person name="Merenyi Z."/>
            <person name="de Eugenio L."/>
            <person name="Morin E."/>
            <person name="Martinez A.T."/>
            <person name="Baldrian P."/>
            <person name="Stursova M."/>
            <person name="Martinez M.J."/>
            <person name="Novotny C."/>
            <person name="Magnuson J.K."/>
            <person name="Spatafora J.W."/>
            <person name="Maurice S."/>
            <person name="Pangilinan J."/>
            <person name="Andreopoulos W."/>
            <person name="LaButti K."/>
            <person name="Hundley H."/>
            <person name="Na H."/>
            <person name="Kuo A."/>
            <person name="Barry K."/>
            <person name="Lipzen A."/>
            <person name="Henrissat B."/>
            <person name="Riley R."/>
            <person name="Ahrendt S."/>
            <person name="Nagy L.G."/>
            <person name="Grigoriev I.V."/>
            <person name="Martin F."/>
            <person name="Rosso M.N."/>
        </authorList>
    </citation>
    <scope>NUCLEOTIDE SEQUENCE</scope>
    <source>
        <strain evidence="1">CBS 384.51</strain>
    </source>
</reference>
<accession>A0ACB8UCL0</accession>
<evidence type="ECO:0000313" key="2">
    <source>
        <dbReference type="Proteomes" id="UP001055072"/>
    </source>
</evidence>
<keyword evidence="2" id="KW-1185">Reference proteome</keyword>
<proteinExistence type="predicted"/>
<organism evidence="1 2">
    <name type="scientific">Irpex rosettiformis</name>
    <dbReference type="NCBI Taxonomy" id="378272"/>
    <lineage>
        <taxon>Eukaryota</taxon>
        <taxon>Fungi</taxon>
        <taxon>Dikarya</taxon>
        <taxon>Basidiomycota</taxon>
        <taxon>Agaricomycotina</taxon>
        <taxon>Agaricomycetes</taxon>
        <taxon>Polyporales</taxon>
        <taxon>Irpicaceae</taxon>
        <taxon>Irpex</taxon>
    </lineage>
</organism>
<protein>
    <submittedName>
        <fullName evidence="1">Uncharacterized protein</fullName>
    </submittedName>
</protein>
<comment type="caution">
    <text evidence="1">The sequence shown here is derived from an EMBL/GenBank/DDBJ whole genome shotgun (WGS) entry which is preliminary data.</text>
</comment>
<sequence length="1162" mass="124926">MAPTPENYLAVLKASYDYEPQPDAADELAIKEDQLLFLLEKVDDDWWKVKIKLESQDEEGPAGLVPAAYVEPAQPISTVKALYDYEANAEGELALQEDEILLVYAKDDDWFLVHSQKEGGNIGYIPGNYVEETSGEGEASDPSPAVPSTSGIDFSKLVIPEEPPKPAYTDPTELVNRSKVKAPGGPVETWSISEVDKKGKKKKGTLGVGNGSMFFASESDKTPVQKWQASDIQSTRVEKSKHVHIEVSGPNPAELHFHAGSKEVAEAIIVKLQEARTDAKMEEEQPVAPAPETPPERPRSAAAKSVHFDNSEPEIIPDREEDEVGGEELEVEETEDTLGAGERAVVLYDFIADGDDEMTVHEGETLLVLERDTDEWWKCKNAKGEEGVVPANYLELVPGTGGPQPSVAVEDSKAVREARETSARADAERRAQEDAERKAKERRKAEAEQRAKAAAAQAEADRKRREQERERQKEKEKEREALAAAAERQKQKQKRDSTSENSSSSKSKPSGESSRSSQDRRRPAPEDTRIWHDRTGQFRVEAAFLGYSNGKLRLHKANGVIIEVPSEKMSGEDMAYIEKLNKQRKPSSPRRTSDDETLADRRKSLQPQARSTNQTPKKGPIIDWFEFFLNAGCDVDDCSRYSQSFERDKIDEALLPDITEGTMRSLGLREGDIIRVKKHIDQKYAKGKETDTKAAQLLRDEELARQLQAEENSGASRGQAPNLFAGPNGELKNNVRRGRPQPSKSLPPATVDLNSISTASDQIQRSSTPLVSSPVRTGGTPTPARPKTASPAPAAIASGFDDDAWTNRPASTKPTPSPAPALTRAASVPPAPAPLPVQTMAPSIAMSPPPAQPTPPAPPASAPPAPTMQTNSLANKTEADVFDQLARLAAIRAQSPAVINRPVVSPPTVVSPPPTGYHAGLGIGSSPSPMAQHLQAQQTGILPPPAINGPRGPLAPVPINQSLLQPLVPTPTGLGGGFVPTRQASMSSPFQSSPSPSFLNTQPAGFAGIPQQLGPQPTGFQPPQPLGPQPTGFQPSLSGFQPSSGFQPQATGFQPQPTGFQSQPTGFQPQGPIFSQPTGLPGPGFGNGIGGPFNGLQGNGSLTSVQSNPTGFNPSFSQISSPPPQPQPQSVNTNPANVFAQMKSGTFGTDNNSAPKDASMYP</sequence>
<dbReference type="EMBL" id="MU274904">
    <property type="protein sequence ID" value="KAI0092053.1"/>
    <property type="molecule type" value="Genomic_DNA"/>
</dbReference>
<evidence type="ECO:0000313" key="1">
    <source>
        <dbReference type="EMBL" id="KAI0092053.1"/>
    </source>
</evidence>